<gene>
    <name evidence="1" type="ORF">DPMN_116510</name>
</gene>
<organism evidence="1 2">
    <name type="scientific">Dreissena polymorpha</name>
    <name type="common">Zebra mussel</name>
    <name type="synonym">Mytilus polymorpha</name>
    <dbReference type="NCBI Taxonomy" id="45954"/>
    <lineage>
        <taxon>Eukaryota</taxon>
        <taxon>Metazoa</taxon>
        <taxon>Spiralia</taxon>
        <taxon>Lophotrochozoa</taxon>
        <taxon>Mollusca</taxon>
        <taxon>Bivalvia</taxon>
        <taxon>Autobranchia</taxon>
        <taxon>Heteroconchia</taxon>
        <taxon>Euheterodonta</taxon>
        <taxon>Imparidentia</taxon>
        <taxon>Neoheterodontei</taxon>
        <taxon>Myida</taxon>
        <taxon>Dreissenoidea</taxon>
        <taxon>Dreissenidae</taxon>
        <taxon>Dreissena</taxon>
    </lineage>
</organism>
<evidence type="ECO:0000313" key="1">
    <source>
        <dbReference type="EMBL" id="KAH3843004.1"/>
    </source>
</evidence>
<dbReference type="Proteomes" id="UP000828390">
    <property type="component" value="Unassembled WGS sequence"/>
</dbReference>
<dbReference type="EMBL" id="JAIWYP010000004">
    <property type="protein sequence ID" value="KAH3843004.1"/>
    <property type="molecule type" value="Genomic_DNA"/>
</dbReference>
<accession>A0A9D4KP30</accession>
<reference evidence="1" key="2">
    <citation type="submission" date="2020-11" db="EMBL/GenBank/DDBJ databases">
        <authorList>
            <person name="McCartney M.A."/>
            <person name="Auch B."/>
            <person name="Kono T."/>
            <person name="Mallez S."/>
            <person name="Becker A."/>
            <person name="Gohl D.M."/>
            <person name="Silverstein K.A.T."/>
            <person name="Koren S."/>
            <person name="Bechman K.B."/>
            <person name="Herman A."/>
            <person name="Abrahante J.E."/>
            <person name="Garbe J."/>
        </authorList>
    </citation>
    <scope>NUCLEOTIDE SEQUENCE</scope>
    <source>
        <strain evidence="1">Duluth1</strain>
        <tissue evidence="1">Whole animal</tissue>
    </source>
</reference>
<reference evidence="1" key="1">
    <citation type="journal article" date="2019" name="bioRxiv">
        <title>The Genome of the Zebra Mussel, Dreissena polymorpha: A Resource for Invasive Species Research.</title>
        <authorList>
            <person name="McCartney M.A."/>
            <person name="Auch B."/>
            <person name="Kono T."/>
            <person name="Mallez S."/>
            <person name="Zhang Y."/>
            <person name="Obille A."/>
            <person name="Becker A."/>
            <person name="Abrahante J.E."/>
            <person name="Garbe J."/>
            <person name="Badalamenti J.P."/>
            <person name="Herman A."/>
            <person name="Mangelson H."/>
            <person name="Liachko I."/>
            <person name="Sullivan S."/>
            <person name="Sone E.D."/>
            <person name="Koren S."/>
            <person name="Silverstein K.A.T."/>
            <person name="Beckman K.B."/>
            <person name="Gohl D.M."/>
        </authorList>
    </citation>
    <scope>NUCLEOTIDE SEQUENCE</scope>
    <source>
        <strain evidence="1">Duluth1</strain>
        <tissue evidence="1">Whole animal</tissue>
    </source>
</reference>
<dbReference type="AlphaFoldDB" id="A0A9D4KP30"/>
<comment type="caution">
    <text evidence="1">The sequence shown here is derived from an EMBL/GenBank/DDBJ whole genome shotgun (WGS) entry which is preliminary data.</text>
</comment>
<keyword evidence="2" id="KW-1185">Reference proteome</keyword>
<name>A0A9D4KP30_DREPO</name>
<protein>
    <submittedName>
        <fullName evidence="1">Uncharacterized protein</fullName>
    </submittedName>
</protein>
<sequence length="103" mass="11728">MEERGRKINNYELAPVEVNSGGSEQGEDVEARNYSLNEHVNMKKKLSSTKKEPFEIIESNGGTKLVLNTGTYELLKFASKKYFSDNSLNYKYLCKPANDRKSN</sequence>
<proteinExistence type="predicted"/>
<evidence type="ECO:0000313" key="2">
    <source>
        <dbReference type="Proteomes" id="UP000828390"/>
    </source>
</evidence>